<gene>
    <name evidence="9" type="ORF">DFP81_11857</name>
</gene>
<evidence type="ECO:0000313" key="10">
    <source>
        <dbReference type="Proteomes" id="UP000256542"/>
    </source>
</evidence>
<dbReference type="GO" id="GO:0050660">
    <property type="term" value="F:flavin adenine dinucleotide binding"/>
    <property type="evidence" value="ECO:0007669"/>
    <property type="project" value="InterPro"/>
</dbReference>
<feature type="domain" description="Glucose-methanol-choline oxidoreductase N-terminal" evidence="8">
    <location>
        <begin position="270"/>
        <end position="284"/>
    </location>
</feature>
<evidence type="ECO:0000256" key="4">
    <source>
        <dbReference type="ARBA" id="ARBA00022827"/>
    </source>
</evidence>
<reference evidence="9 10" key="1">
    <citation type="submission" date="2018-08" db="EMBL/GenBank/DDBJ databases">
        <title>Genomic Encyclopedia of Type Strains, Phase III (KMG-III): the genomes of soil and plant-associated and newly described type strains.</title>
        <authorList>
            <person name="Whitman W."/>
        </authorList>
    </citation>
    <scope>NUCLEOTIDE SEQUENCE [LARGE SCALE GENOMIC DNA]</scope>
    <source>
        <strain evidence="9 10">CECT 7375</strain>
    </source>
</reference>
<dbReference type="PANTHER" id="PTHR11552:SF147">
    <property type="entry name" value="CHOLINE DEHYDROGENASE, MITOCHONDRIAL"/>
    <property type="match status" value="1"/>
</dbReference>
<name>A0A3E0DC63_9GAMM</name>
<dbReference type="Gene3D" id="3.50.50.60">
    <property type="entry name" value="FAD/NAD(P)-binding domain"/>
    <property type="match status" value="1"/>
</dbReference>
<dbReference type="Pfam" id="PF05199">
    <property type="entry name" value="GMC_oxred_C"/>
    <property type="match status" value="1"/>
</dbReference>
<evidence type="ECO:0000256" key="3">
    <source>
        <dbReference type="ARBA" id="ARBA00022630"/>
    </source>
</evidence>
<dbReference type="PROSITE" id="PS00623">
    <property type="entry name" value="GMC_OXRED_1"/>
    <property type="match status" value="1"/>
</dbReference>
<dbReference type="PANTHER" id="PTHR11552">
    <property type="entry name" value="GLUCOSE-METHANOL-CHOLINE GMC OXIDOREDUCTASE"/>
    <property type="match status" value="1"/>
</dbReference>
<keyword evidence="10" id="KW-1185">Reference proteome</keyword>
<feature type="domain" description="Glucose-methanol-choline oxidoreductase N-terminal" evidence="7">
    <location>
        <begin position="91"/>
        <end position="114"/>
    </location>
</feature>
<dbReference type="InterPro" id="IPR000172">
    <property type="entry name" value="GMC_OxRdtase_N"/>
</dbReference>
<evidence type="ECO:0000256" key="2">
    <source>
        <dbReference type="ARBA" id="ARBA00010790"/>
    </source>
</evidence>
<feature type="binding site" evidence="5">
    <location>
        <begin position="101"/>
        <end position="104"/>
    </location>
    <ligand>
        <name>FAD</name>
        <dbReference type="ChEBI" id="CHEBI:57692"/>
    </ligand>
</feature>
<evidence type="ECO:0000259" key="8">
    <source>
        <dbReference type="PROSITE" id="PS00624"/>
    </source>
</evidence>
<dbReference type="Gene3D" id="3.30.560.10">
    <property type="entry name" value="Glucose Oxidase, domain 3"/>
    <property type="match status" value="1"/>
</dbReference>
<dbReference type="PIRSF" id="PIRSF000137">
    <property type="entry name" value="Alcohol_oxidase"/>
    <property type="match status" value="1"/>
</dbReference>
<keyword evidence="4 5" id="KW-0274">FAD</keyword>
<dbReference type="SUPFAM" id="SSF51905">
    <property type="entry name" value="FAD/NAD(P)-binding domain"/>
    <property type="match status" value="1"/>
</dbReference>
<feature type="binding site" evidence="5">
    <location>
        <position position="230"/>
    </location>
    <ligand>
        <name>FAD</name>
        <dbReference type="ChEBI" id="CHEBI:57692"/>
    </ligand>
</feature>
<evidence type="ECO:0000256" key="1">
    <source>
        <dbReference type="ARBA" id="ARBA00001974"/>
    </source>
</evidence>
<dbReference type="EMBL" id="QUNG01000018">
    <property type="protein sequence ID" value="REG79562.1"/>
    <property type="molecule type" value="Genomic_DNA"/>
</dbReference>
<organism evidence="9 10">
    <name type="scientific">Marinomonas pollencensis</name>
    <dbReference type="NCBI Taxonomy" id="491954"/>
    <lineage>
        <taxon>Bacteria</taxon>
        <taxon>Pseudomonadati</taxon>
        <taxon>Pseudomonadota</taxon>
        <taxon>Gammaproteobacteria</taxon>
        <taxon>Oceanospirillales</taxon>
        <taxon>Oceanospirillaceae</taxon>
        <taxon>Marinomonas</taxon>
    </lineage>
</organism>
<dbReference type="InterPro" id="IPR007867">
    <property type="entry name" value="GMC_OxRtase_C"/>
</dbReference>
<evidence type="ECO:0000256" key="6">
    <source>
        <dbReference type="RuleBase" id="RU003968"/>
    </source>
</evidence>
<sequence>MVRTMQRPSMQSQYRYIVVGGGSAGAVAAATLAKEGIGKVLLLEGGYSHKHPLLDMPAGIFKMINGSKYMHYHHTTPQDHLGGRVHDIPQGNVLGGGSSVNAQVYMRGRPSDYDEWDTLLGGQAGWSWQDVLPHFKSMEANNRLLNDYHGHDGPVLVSDPQYIDDSSRAFVQSVQAQGIPFNDDFNGVRQKGVGFYQFTNRRGRRSSTAYAYLDPSVVPDNLDIKLQHKVHKVLLEEGKAVGVVYENDSGAVEEIRLDPDVDGEVILAAGALVTPKLLMLSGLGDAKQLASFDIDCLVDLPGVGENLIDHPEVPVIATAKQGFGYYKQGDGWRMLLNGLQFKLFGSGPVTSAGVEAGAFVNPENPEQEASIQAFCVPMVYLDRDLLSLVNNEYGMTITTVVVKPVSRGYVRLASANPADAPLVCPNLLKDEQDMRAMMAGQRFFIRSFQTAPLANSIKSIVIPNINNLTDEALEQHCRQTVKTNYHPAGTCRMGASDDPMAVLNSRLQVKGVSGLRVCDMSAVPSINAGNTNAVAMMLGKRCAEFILQKEQ</sequence>
<dbReference type="Proteomes" id="UP000256542">
    <property type="component" value="Unassembled WGS sequence"/>
</dbReference>
<evidence type="ECO:0000259" key="7">
    <source>
        <dbReference type="PROSITE" id="PS00623"/>
    </source>
</evidence>
<feature type="binding site" evidence="5">
    <location>
        <position position="93"/>
    </location>
    <ligand>
        <name>FAD</name>
        <dbReference type="ChEBI" id="CHEBI:57692"/>
    </ligand>
</feature>
<comment type="cofactor">
    <cofactor evidence="1 5">
        <name>FAD</name>
        <dbReference type="ChEBI" id="CHEBI:57692"/>
    </cofactor>
</comment>
<dbReference type="AlphaFoldDB" id="A0A3E0DC63"/>
<dbReference type="InterPro" id="IPR036188">
    <property type="entry name" value="FAD/NAD-bd_sf"/>
</dbReference>
<evidence type="ECO:0000256" key="5">
    <source>
        <dbReference type="PIRSR" id="PIRSR000137-2"/>
    </source>
</evidence>
<dbReference type="PROSITE" id="PS00624">
    <property type="entry name" value="GMC_OXRED_2"/>
    <property type="match status" value="1"/>
</dbReference>
<evidence type="ECO:0000313" key="9">
    <source>
        <dbReference type="EMBL" id="REG79562.1"/>
    </source>
</evidence>
<proteinExistence type="inferred from homology"/>
<dbReference type="Pfam" id="PF00732">
    <property type="entry name" value="GMC_oxred_N"/>
    <property type="match status" value="1"/>
</dbReference>
<dbReference type="InterPro" id="IPR012132">
    <property type="entry name" value="GMC_OxRdtase"/>
</dbReference>
<dbReference type="GO" id="GO:0016614">
    <property type="term" value="F:oxidoreductase activity, acting on CH-OH group of donors"/>
    <property type="evidence" value="ECO:0007669"/>
    <property type="project" value="InterPro"/>
</dbReference>
<accession>A0A3E0DC63</accession>
<dbReference type="SUPFAM" id="SSF54373">
    <property type="entry name" value="FAD-linked reductases, C-terminal domain"/>
    <property type="match status" value="1"/>
</dbReference>
<comment type="caution">
    <text evidence="9">The sequence shown here is derived from an EMBL/GenBank/DDBJ whole genome shotgun (WGS) entry which is preliminary data.</text>
</comment>
<comment type="similarity">
    <text evidence="2 6">Belongs to the GMC oxidoreductase family.</text>
</comment>
<protein>
    <submittedName>
        <fullName evidence="9">Choline dehydrogenase-like flavoprotein</fullName>
    </submittedName>
</protein>
<keyword evidence="3 6" id="KW-0285">Flavoprotein</keyword>